<keyword evidence="1" id="KW-0472">Membrane</keyword>
<keyword evidence="1" id="KW-0812">Transmembrane</keyword>
<accession>A0ABR2L714</accession>
<proteinExistence type="predicted"/>
<feature type="transmembrane region" description="Helical" evidence="1">
    <location>
        <begin position="73"/>
        <end position="91"/>
    </location>
</feature>
<reference evidence="2 3" key="1">
    <citation type="submission" date="2024-04" db="EMBL/GenBank/DDBJ databases">
        <title>Tritrichomonas musculus Genome.</title>
        <authorList>
            <person name="Alves-Ferreira E."/>
            <person name="Grigg M."/>
            <person name="Lorenzi H."/>
            <person name="Galac M."/>
        </authorList>
    </citation>
    <scope>NUCLEOTIDE SEQUENCE [LARGE SCALE GENOMIC DNA]</scope>
    <source>
        <strain evidence="2 3">EAF2021</strain>
    </source>
</reference>
<evidence type="ECO:0000313" key="2">
    <source>
        <dbReference type="EMBL" id="KAK8898806.1"/>
    </source>
</evidence>
<gene>
    <name evidence="2" type="ORF">M9Y10_001099</name>
</gene>
<keyword evidence="3" id="KW-1185">Reference proteome</keyword>
<dbReference type="Proteomes" id="UP001470230">
    <property type="component" value="Unassembled WGS sequence"/>
</dbReference>
<feature type="transmembrane region" description="Helical" evidence="1">
    <location>
        <begin position="159"/>
        <end position="178"/>
    </location>
</feature>
<evidence type="ECO:0000313" key="3">
    <source>
        <dbReference type="Proteomes" id="UP001470230"/>
    </source>
</evidence>
<comment type="caution">
    <text evidence="2">The sequence shown here is derived from an EMBL/GenBank/DDBJ whole genome shotgun (WGS) entry which is preliminary data.</text>
</comment>
<organism evidence="2 3">
    <name type="scientific">Tritrichomonas musculus</name>
    <dbReference type="NCBI Taxonomy" id="1915356"/>
    <lineage>
        <taxon>Eukaryota</taxon>
        <taxon>Metamonada</taxon>
        <taxon>Parabasalia</taxon>
        <taxon>Tritrichomonadida</taxon>
        <taxon>Tritrichomonadidae</taxon>
        <taxon>Tritrichomonas</taxon>
    </lineage>
</organism>
<protein>
    <submittedName>
        <fullName evidence="2">Uncharacterized protein</fullName>
    </submittedName>
</protein>
<sequence length="184" mass="21171">MVEVDEISEKNYQAILKNELELVKAKTMKSILFWKAPESPSRAPEMIGPYFIHLITFIVFKAFLDNAAIQRSFLVYIIFLALYTLGFKALARFRMAYLSFAQIFSIMSYSQLYFIPFGFISRFISSGWGIFFILLPALIVQPLCAYKLCCLIVPNDSEIVYGASHFSYGLFLCIWAILSPLRHK</sequence>
<name>A0ABR2L714_9EUKA</name>
<keyword evidence="1" id="KW-1133">Transmembrane helix</keyword>
<feature type="transmembrane region" description="Helical" evidence="1">
    <location>
        <begin position="97"/>
        <end position="115"/>
    </location>
</feature>
<feature type="transmembrane region" description="Helical" evidence="1">
    <location>
        <begin position="127"/>
        <end position="153"/>
    </location>
</feature>
<evidence type="ECO:0000256" key="1">
    <source>
        <dbReference type="SAM" id="Phobius"/>
    </source>
</evidence>
<dbReference type="EMBL" id="JAPFFF010000001">
    <property type="protein sequence ID" value="KAK8898806.1"/>
    <property type="molecule type" value="Genomic_DNA"/>
</dbReference>